<proteinExistence type="predicted"/>
<feature type="region of interest" description="Disordered" evidence="1">
    <location>
        <begin position="1"/>
        <end position="183"/>
    </location>
</feature>
<evidence type="ECO:0000256" key="1">
    <source>
        <dbReference type="SAM" id="MobiDB-lite"/>
    </source>
</evidence>
<feature type="compositionally biased region" description="Basic and acidic residues" evidence="1">
    <location>
        <begin position="544"/>
        <end position="554"/>
    </location>
</feature>
<keyword evidence="3" id="KW-1185">Reference proteome</keyword>
<feature type="compositionally biased region" description="Polar residues" evidence="1">
    <location>
        <begin position="119"/>
        <end position="137"/>
    </location>
</feature>
<feature type="compositionally biased region" description="Basic and acidic residues" evidence="1">
    <location>
        <begin position="89"/>
        <end position="101"/>
    </location>
</feature>
<feature type="compositionally biased region" description="Polar residues" evidence="1">
    <location>
        <begin position="555"/>
        <end position="566"/>
    </location>
</feature>
<feature type="compositionally biased region" description="Polar residues" evidence="1">
    <location>
        <begin position="494"/>
        <end position="510"/>
    </location>
</feature>
<feature type="compositionally biased region" description="Low complexity" evidence="1">
    <location>
        <begin position="232"/>
        <end position="244"/>
    </location>
</feature>
<feature type="region of interest" description="Disordered" evidence="1">
    <location>
        <begin position="883"/>
        <end position="931"/>
    </location>
</feature>
<feature type="compositionally biased region" description="Polar residues" evidence="1">
    <location>
        <begin position="674"/>
        <end position="698"/>
    </location>
</feature>
<feature type="compositionally biased region" description="Low complexity" evidence="1">
    <location>
        <begin position="102"/>
        <end position="111"/>
    </location>
</feature>
<organism evidence="2 3">
    <name type="scientific">Molorchus minor</name>
    <dbReference type="NCBI Taxonomy" id="1323400"/>
    <lineage>
        <taxon>Eukaryota</taxon>
        <taxon>Metazoa</taxon>
        <taxon>Ecdysozoa</taxon>
        <taxon>Arthropoda</taxon>
        <taxon>Hexapoda</taxon>
        <taxon>Insecta</taxon>
        <taxon>Pterygota</taxon>
        <taxon>Neoptera</taxon>
        <taxon>Endopterygota</taxon>
        <taxon>Coleoptera</taxon>
        <taxon>Polyphaga</taxon>
        <taxon>Cucujiformia</taxon>
        <taxon>Chrysomeloidea</taxon>
        <taxon>Cerambycidae</taxon>
        <taxon>Lamiinae</taxon>
        <taxon>Monochamini</taxon>
        <taxon>Molorchus</taxon>
    </lineage>
</organism>
<feature type="compositionally biased region" description="Basic and acidic residues" evidence="1">
    <location>
        <begin position="17"/>
        <end position="29"/>
    </location>
</feature>
<reference evidence="2" key="1">
    <citation type="journal article" date="2023" name="Insect Mol. Biol.">
        <title>Genome sequencing provides insights into the evolution of gene families encoding plant cell wall-degrading enzymes in longhorned beetles.</title>
        <authorList>
            <person name="Shin N.R."/>
            <person name="Okamura Y."/>
            <person name="Kirsch R."/>
            <person name="Pauchet Y."/>
        </authorList>
    </citation>
    <scope>NUCLEOTIDE SEQUENCE</scope>
    <source>
        <strain evidence="2">MMC_N1</strain>
    </source>
</reference>
<gene>
    <name evidence="2" type="ORF">NQ317_016173</name>
</gene>
<feature type="compositionally biased region" description="Basic and acidic residues" evidence="1">
    <location>
        <begin position="60"/>
        <end position="74"/>
    </location>
</feature>
<protein>
    <submittedName>
        <fullName evidence="2">Uncharacterized protein</fullName>
    </submittedName>
</protein>
<feature type="compositionally biased region" description="Low complexity" evidence="1">
    <location>
        <begin position="624"/>
        <end position="639"/>
    </location>
</feature>
<comment type="caution">
    <text evidence="2">The sequence shown here is derived from an EMBL/GenBank/DDBJ whole genome shotgun (WGS) entry which is preliminary data.</text>
</comment>
<evidence type="ECO:0000313" key="3">
    <source>
        <dbReference type="Proteomes" id="UP001162164"/>
    </source>
</evidence>
<feature type="region of interest" description="Disordered" evidence="1">
    <location>
        <begin position="361"/>
        <end position="650"/>
    </location>
</feature>
<feature type="compositionally biased region" description="Low complexity" evidence="1">
    <location>
        <begin position="802"/>
        <end position="815"/>
    </location>
</feature>
<feature type="compositionally biased region" description="Polar residues" evidence="1">
    <location>
        <begin position="640"/>
        <end position="650"/>
    </location>
</feature>
<name>A0ABQ9JRD9_9CUCU</name>
<feature type="compositionally biased region" description="Basic and acidic residues" evidence="1">
    <location>
        <begin position="398"/>
        <end position="407"/>
    </location>
</feature>
<feature type="compositionally biased region" description="Basic and acidic residues" evidence="1">
    <location>
        <begin position="245"/>
        <end position="262"/>
    </location>
</feature>
<feature type="compositionally biased region" description="Basic and acidic residues" evidence="1">
    <location>
        <begin position="911"/>
        <end position="931"/>
    </location>
</feature>
<feature type="compositionally biased region" description="Low complexity" evidence="1">
    <location>
        <begin position="527"/>
        <end position="541"/>
    </location>
</feature>
<dbReference type="Proteomes" id="UP001162164">
    <property type="component" value="Unassembled WGS sequence"/>
</dbReference>
<feature type="region of interest" description="Disordered" evidence="1">
    <location>
        <begin position="224"/>
        <end position="262"/>
    </location>
</feature>
<feature type="compositionally biased region" description="Low complexity" evidence="1">
    <location>
        <begin position="379"/>
        <end position="397"/>
    </location>
</feature>
<feature type="compositionally biased region" description="Low complexity" evidence="1">
    <location>
        <begin position="439"/>
        <end position="450"/>
    </location>
</feature>
<sequence length="1001" mass="112104">MKTRDEIEGYDTTFGRSRSDVSKKADETSRIASKYGSSFGTGYQRDIGTVRDTGYIGRPESSRIKPVLDKRDTSHPPVTYKTLNRSGARSREPSPIDKSEKSSSSSSSYSYNRLYTRPYQKTESTPTSTIPKYTGRTSIGREDTPKYGGRSSISKEDSLPKYKVSSRNPSKEDLSSGSQKYISSRFLPKNSVEKSYTAYSRPSTVRTNETSRKNRELLSVLHAQQEQERLSRSSSRCSSIAADDSSLKERVHADTNPESPSHKEIEMETVTVITRSTSPTPTTQNMTFLRSRRIEIAKLVEKQITRPKKRIHSMVDREMQSDRLDDSTKYSRFAGASRITATPWSSILDMKFSSPGYKEKAANKADASQDEKRKDICDSPKSLSRTSSTKSVSQSSSKSEKIKEVKKSPSPIKSRIVPPKQISGDKKQLPPQIPKNEASSKSNSLHSLQSTNKDFRKSVLNMNPDGTLKKKMGRRSNSASSAESDVADADVTDISENLTSCKSYHNSPSKLPQKISPEKFIQRCRRSPSSDASTSSHATSSSEDDTKSKYETSKHSPGSSRTSIVATSADELSTDKSPKPPHSPRQKSEAEAKSFLMRALAPVTSLFKANRQDSSEKVNWMDTSSGSSNNKSKISPPKSVNASLSVPSNTEPIPAKLIIHRVEPGDKPWWGENSDASIQDQQASHKSNPSENSEQNMATKPVKLVFHRVDSGEKAWWMEGNSEASAKDQNLSHTSTPPQNGKFVIKRVASGETPWWLDENAEAPAGVETYPNWVREDGTTADGKVIYKIRKNDSGDTSWWLSNSEKTSTESSNNKPTNIMDEEYLEKHKIRHIDSGERAWWLSSSENVSEMVQPMEKVKQSQPKFAIRHQDSGEKSWWLQQSTAEDNTYSENEFDQERVPLGDRASPEGLEMPKDDEGRKSPYDNVPETRYKPKRPTQLFISKHTNIDEILGGTAQIWSPLMDRIFHYGKNERDECTEIDAEQVIIHDSTPQKIVIQPNRM</sequence>
<feature type="region of interest" description="Disordered" evidence="1">
    <location>
        <begin position="665"/>
        <end position="699"/>
    </location>
</feature>
<feature type="region of interest" description="Disordered" evidence="1">
    <location>
        <begin position="798"/>
        <end position="817"/>
    </location>
</feature>
<evidence type="ECO:0000313" key="2">
    <source>
        <dbReference type="EMBL" id="KAJ8980806.1"/>
    </source>
</evidence>
<feature type="compositionally biased region" description="Basic and acidic residues" evidence="1">
    <location>
        <begin position="361"/>
        <end position="378"/>
    </location>
</feature>
<accession>A0ABQ9JRD9</accession>
<dbReference type="EMBL" id="JAPWTJ010000231">
    <property type="protein sequence ID" value="KAJ8980806.1"/>
    <property type="molecule type" value="Genomic_DNA"/>
</dbReference>